<reference evidence="8 9" key="1">
    <citation type="submission" date="2015-09" db="EMBL/GenBank/DDBJ databases">
        <title>Draft genome of the parasitic nematode Teladorsagia circumcincta isolate WARC Sus (inbred).</title>
        <authorList>
            <person name="Mitreva M."/>
        </authorList>
    </citation>
    <scope>NUCLEOTIDE SEQUENCE [LARGE SCALE GENOMIC DNA]</scope>
    <source>
        <strain evidence="8 9">S</strain>
    </source>
</reference>
<organism evidence="8 9">
    <name type="scientific">Teladorsagia circumcincta</name>
    <name type="common">Brown stomach worm</name>
    <name type="synonym">Ostertagia circumcincta</name>
    <dbReference type="NCBI Taxonomy" id="45464"/>
    <lineage>
        <taxon>Eukaryota</taxon>
        <taxon>Metazoa</taxon>
        <taxon>Ecdysozoa</taxon>
        <taxon>Nematoda</taxon>
        <taxon>Chromadorea</taxon>
        <taxon>Rhabditida</taxon>
        <taxon>Rhabditina</taxon>
        <taxon>Rhabditomorpha</taxon>
        <taxon>Strongyloidea</taxon>
        <taxon>Trichostrongylidae</taxon>
        <taxon>Teladorsagia</taxon>
    </lineage>
</organism>
<dbReference type="Gene3D" id="3.40.50.1820">
    <property type="entry name" value="alpha/beta hydrolase"/>
    <property type="match status" value="1"/>
</dbReference>
<feature type="signal peptide" evidence="7">
    <location>
        <begin position="1"/>
        <end position="24"/>
    </location>
</feature>
<keyword evidence="3 7" id="KW-0732">Signal</keyword>
<dbReference type="EMBL" id="KZ346101">
    <property type="protein sequence ID" value="PIO70957.1"/>
    <property type="molecule type" value="Genomic_DNA"/>
</dbReference>
<evidence type="ECO:0000256" key="3">
    <source>
        <dbReference type="ARBA" id="ARBA00022729"/>
    </source>
</evidence>
<dbReference type="GO" id="GO:0070008">
    <property type="term" value="F:serine-type exopeptidase activity"/>
    <property type="evidence" value="ECO:0007669"/>
    <property type="project" value="InterPro"/>
</dbReference>
<evidence type="ECO:0000313" key="8">
    <source>
        <dbReference type="EMBL" id="PIO70957.1"/>
    </source>
</evidence>
<dbReference type="AlphaFoldDB" id="A0A2G9UL56"/>
<dbReference type="InterPro" id="IPR042269">
    <property type="entry name" value="Ser_carbopepase_S28_SKS"/>
</dbReference>
<evidence type="ECO:0000256" key="2">
    <source>
        <dbReference type="ARBA" id="ARBA00022670"/>
    </source>
</evidence>
<dbReference type="PANTHER" id="PTHR11010">
    <property type="entry name" value="PROTEASE S28 PRO-X CARBOXYPEPTIDASE-RELATED"/>
    <property type="match status" value="1"/>
</dbReference>
<dbReference type="InterPro" id="IPR008758">
    <property type="entry name" value="Peptidase_S28"/>
</dbReference>
<dbReference type="Gene3D" id="1.20.120.980">
    <property type="entry name" value="Serine carboxypeptidase S28, SKS domain"/>
    <property type="match status" value="2"/>
</dbReference>
<dbReference type="PANTHER" id="PTHR11010:SF104">
    <property type="entry name" value="SERINE PROTEASE PCP-1-RELATED"/>
    <property type="match status" value="1"/>
</dbReference>
<dbReference type="GO" id="GO:0006508">
    <property type="term" value="P:proteolysis"/>
    <property type="evidence" value="ECO:0007669"/>
    <property type="project" value="UniProtKB-KW"/>
</dbReference>
<evidence type="ECO:0000256" key="6">
    <source>
        <dbReference type="ARBA" id="ARBA00023180"/>
    </source>
</evidence>
<evidence type="ECO:0000256" key="1">
    <source>
        <dbReference type="ARBA" id="ARBA00011079"/>
    </source>
</evidence>
<keyword evidence="4" id="KW-0378">Hydrolase</keyword>
<dbReference type="SUPFAM" id="SSF53474">
    <property type="entry name" value="alpha/beta-Hydrolases"/>
    <property type="match status" value="1"/>
</dbReference>
<evidence type="ECO:0000256" key="5">
    <source>
        <dbReference type="ARBA" id="ARBA00022825"/>
    </source>
</evidence>
<evidence type="ECO:0000313" key="9">
    <source>
        <dbReference type="Proteomes" id="UP000230423"/>
    </source>
</evidence>
<keyword evidence="5" id="KW-0720">Serine protease</keyword>
<proteinExistence type="inferred from homology"/>
<dbReference type="Pfam" id="PF05577">
    <property type="entry name" value="Peptidase_S28"/>
    <property type="match status" value="3"/>
</dbReference>
<feature type="chain" id="PRO_5013849820" evidence="7">
    <location>
        <begin position="25"/>
        <end position="546"/>
    </location>
</feature>
<dbReference type="GO" id="GO:0008239">
    <property type="term" value="F:dipeptidyl-peptidase activity"/>
    <property type="evidence" value="ECO:0007669"/>
    <property type="project" value="TreeGrafter"/>
</dbReference>
<evidence type="ECO:0000256" key="7">
    <source>
        <dbReference type="SAM" id="SignalP"/>
    </source>
</evidence>
<dbReference type="InterPro" id="IPR029058">
    <property type="entry name" value="AB_hydrolase_fold"/>
</dbReference>
<dbReference type="GO" id="GO:0004180">
    <property type="term" value="F:carboxypeptidase activity"/>
    <property type="evidence" value="ECO:0007669"/>
    <property type="project" value="UniProtKB-KW"/>
</dbReference>
<dbReference type="Proteomes" id="UP000230423">
    <property type="component" value="Unassembled WGS sequence"/>
</dbReference>
<keyword evidence="2" id="KW-0645">Protease</keyword>
<name>A0A2G9UL56_TELCI</name>
<sequence length="546" mass="61262">MKLLPQELIMRIVAICLLVAVVSARKFLDPAVRLRHESNLDSTNSWIVKWFNVKLDHFTYSDTTTFPMKWLWNNTYYKPGGPIFFYTGNEGDIEGFTSATSIANMGYLTSEQALADYAALITELKTANNTLGISYPSDVKVIAFGGSYGGMLSAWFRMKYPHLITGAWAASAPLLYFKGGGIDQGTFDSITTRTYETSKCNRYIIANSWNAILNLSSTDKGREFLNTRFKIDPIAYIKTKDDGWNLNYYFREAIEYMAMVDYPYSTGFLEPLPGWPVQVACKFMNKPGNNFADEELATMMYNAANVYYNYSGTLKYNCIDPSKCGDPGTASLGAAALDKGRQFLNTRFKIDPIAYIKTKDDGWNLNYYFREAIEYMAMVDYPYSTGFLEPLPGWPVQVACQFMNKPGNNFADEELATMMYNAANVYYNYSGTLKYNCIDPSKCGDPGTASLGAAALGWPWQECTEIVIDMCARGGTNDFFWDECNGNSTALLIATCEAMFGSFNWTSAVWNLEAVPILYGLSMSSASNIILTLWKVISLKTDFPEF</sequence>
<evidence type="ECO:0000256" key="4">
    <source>
        <dbReference type="ARBA" id="ARBA00022801"/>
    </source>
</evidence>
<dbReference type="OrthoDB" id="2130629at2759"/>
<gene>
    <name evidence="8" type="ORF">TELCIR_07159</name>
</gene>
<keyword evidence="8" id="KW-0121">Carboxypeptidase</keyword>
<accession>A0A2G9UL56</accession>
<keyword evidence="9" id="KW-1185">Reference proteome</keyword>
<protein>
    <submittedName>
        <fullName evidence="8">Serine carboxypeptidase S28</fullName>
    </submittedName>
</protein>
<keyword evidence="6" id="KW-0325">Glycoprotein</keyword>
<comment type="similarity">
    <text evidence="1">Belongs to the peptidase S28 family.</text>
</comment>
<dbReference type="FunFam" id="1.20.120.980:FF:000007">
    <property type="entry name" value="Predicted protein"/>
    <property type="match status" value="2"/>
</dbReference>